<dbReference type="SUPFAM" id="SSF51735">
    <property type="entry name" value="NAD(P)-binding Rossmann-fold domains"/>
    <property type="match status" value="1"/>
</dbReference>
<dbReference type="InterPro" id="IPR003362">
    <property type="entry name" value="Bact_transf"/>
</dbReference>
<dbReference type="RefSeq" id="WP_104937347.1">
    <property type="nucleotide sequence ID" value="NZ_CP021255.1"/>
</dbReference>
<feature type="transmembrane region" description="Helical" evidence="9">
    <location>
        <begin position="113"/>
        <end position="135"/>
    </location>
</feature>
<evidence type="ECO:0000256" key="8">
    <source>
        <dbReference type="ARBA" id="ARBA00023136"/>
    </source>
</evidence>
<dbReference type="PANTHER" id="PTHR30576">
    <property type="entry name" value="COLANIC BIOSYNTHESIS UDP-GLUCOSE LIPID CARRIER TRANSFERASE"/>
    <property type="match status" value="1"/>
</dbReference>
<evidence type="ECO:0000256" key="1">
    <source>
        <dbReference type="ARBA" id="ARBA00004141"/>
    </source>
</evidence>
<organism evidence="11 12">
    <name type="scientific">Desulfobulbus oralis</name>
    <dbReference type="NCBI Taxonomy" id="1986146"/>
    <lineage>
        <taxon>Bacteria</taxon>
        <taxon>Pseudomonadati</taxon>
        <taxon>Thermodesulfobacteriota</taxon>
        <taxon>Desulfobulbia</taxon>
        <taxon>Desulfobulbales</taxon>
        <taxon>Desulfobulbaceae</taxon>
        <taxon>Desulfobulbus</taxon>
    </lineage>
</organism>
<evidence type="ECO:0000256" key="2">
    <source>
        <dbReference type="ARBA" id="ARBA00004236"/>
    </source>
</evidence>
<name>A0A2L1GR27_9BACT</name>
<proteinExistence type="inferred from homology"/>
<dbReference type="Pfam" id="PF02397">
    <property type="entry name" value="Bac_transf"/>
    <property type="match status" value="1"/>
</dbReference>
<dbReference type="Proteomes" id="UP000239867">
    <property type="component" value="Chromosome"/>
</dbReference>
<evidence type="ECO:0000256" key="4">
    <source>
        <dbReference type="ARBA" id="ARBA00022475"/>
    </source>
</evidence>
<feature type="transmembrane region" description="Helical" evidence="9">
    <location>
        <begin position="51"/>
        <end position="69"/>
    </location>
</feature>
<dbReference type="GO" id="GO:0005886">
    <property type="term" value="C:plasma membrane"/>
    <property type="evidence" value="ECO:0007669"/>
    <property type="project" value="UniProtKB-SubCell"/>
</dbReference>
<evidence type="ECO:0000256" key="5">
    <source>
        <dbReference type="ARBA" id="ARBA00022679"/>
    </source>
</evidence>
<evidence type="ECO:0000313" key="11">
    <source>
        <dbReference type="EMBL" id="AVD72143.1"/>
    </source>
</evidence>
<feature type="transmembrane region" description="Helical" evidence="9">
    <location>
        <begin position="81"/>
        <end position="101"/>
    </location>
</feature>
<keyword evidence="7 9" id="KW-1133">Transmembrane helix</keyword>
<accession>A0A2L1GR27</accession>
<dbReference type="EMBL" id="CP021255">
    <property type="protein sequence ID" value="AVD72143.1"/>
    <property type="molecule type" value="Genomic_DNA"/>
</dbReference>
<dbReference type="NCBIfam" id="TIGR03025">
    <property type="entry name" value="EPS_sugtrans"/>
    <property type="match status" value="1"/>
</dbReference>
<evidence type="ECO:0000256" key="7">
    <source>
        <dbReference type="ARBA" id="ARBA00022989"/>
    </source>
</evidence>
<keyword evidence="8 9" id="KW-0472">Membrane</keyword>
<dbReference type="KEGG" id="deo:CAY53_12195"/>
<dbReference type="AlphaFoldDB" id="A0A2L1GR27"/>
<reference evidence="11 12" key="1">
    <citation type="journal article" date="2018" name="MBio">
        <title>Insights into the evolution of host association through the isolation and characterization of a novel human periodontal pathobiont, Desulfobulbus oralis.</title>
        <authorList>
            <person name="Cross K.L."/>
            <person name="Chirania P."/>
            <person name="Xiong W."/>
            <person name="Beall C.J."/>
            <person name="Elkins J.G."/>
            <person name="Giannone R.J."/>
            <person name="Griffen A.L."/>
            <person name="Guss A.M."/>
            <person name="Hettich R.L."/>
            <person name="Joshi S.S."/>
            <person name="Mokrzan E.M."/>
            <person name="Martin R.K."/>
            <person name="Zhulin I.B."/>
            <person name="Leys E.J."/>
            <person name="Podar M."/>
        </authorList>
    </citation>
    <scope>NUCLEOTIDE SEQUENCE [LARGE SCALE GENOMIC DNA]</scope>
    <source>
        <strain evidence="11 12">ORNL</strain>
    </source>
</reference>
<feature type="transmembrane region" description="Helical" evidence="9">
    <location>
        <begin position="20"/>
        <end position="39"/>
    </location>
</feature>
<dbReference type="InterPro" id="IPR017475">
    <property type="entry name" value="EPS_sugar_tfrase"/>
</dbReference>
<dbReference type="Pfam" id="PF13727">
    <property type="entry name" value="CoA_binding_3"/>
    <property type="match status" value="1"/>
</dbReference>
<keyword evidence="12" id="KW-1185">Reference proteome</keyword>
<dbReference type="PANTHER" id="PTHR30576:SF4">
    <property type="entry name" value="UNDECAPRENYL-PHOSPHATE GALACTOSE PHOSPHOTRANSFERASE"/>
    <property type="match status" value="1"/>
</dbReference>
<feature type="domain" description="Bacterial sugar transferase" evidence="10">
    <location>
        <begin position="274"/>
        <end position="471"/>
    </location>
</feature>
<keyword evidence="4" id="KW-1003">Cell membrane</keyword>
<comment type="similarity">
    <text evidence="3">Belongs to the bacterial sugar transferase family.</text>
</comment>
<comment type="subcellular location">
    <subcellularLocation>
        <location evidence="2">Cell membrane</location>
    </subcellularLocation>
    <subcellularLocation>
        <location evidence="1">Membrane</location>
        <topology evidence="1">Multi-pass membrane protein</topology>
    </subcellularLocation>
</comment>
<evidence type="ECO:0000313" key="12">
    <source>
        <dbReference type="Proteomes" id="UP000239867"/>
    </source>
</evidence>
<sequence>MATPLLSWNLRERSTLLYRLLHLVDCGVACGLLWLITYAKEVYWSFYYTRLLWLVLGLCFFFFHYFQMYRSWRGWRYSKELFVILRAWAAVVASLLVYFFLFKISEAYSRAVFLIWSCSTPLILFGLHLLVRWLLRFYRAQGRNIRRAVIVGAGELGLRTARRIEDVPWAGIEVTGFFDDKIEVGDQLQELGKPLLGDTDGLEAYLCEHELDYVYIALPLRAEKKIFKILRDCRGLGAQLYLVPDIYVFGLHHAEIQSLGDMLVLNFNPDLSWKRTFDVCFSLAVLILLAPLFLLIALLIRLDSPGPVLFRHKRIMATGRSFNCLKFRTMCVDAEERLKHLLASDSRLQEEWERTYKLKNDPRITRIGRLLRRTSLDELPQFLNVLRGEMSVVGARPIVGKELEEYYKAYDERSVGRYCSMKPGITGLWQVMKRSDVVNYRERVELDDWYVLHVSPKTDILIILHTIVCMFTGKGAC</sequence>
<feature type="transmembrane region" description="Helical" evidence="9">
    <location>
        <begin position="279"/>
        <end position="300"/>
    </location>
</feature>
<evidence type="ECO:0000256" key="9">
    <source>
        <dbReference type="SAM" id="Phobius"/>
    </source>
</evidence>
<keyword evidence="6 9" id="KW-0812">Transmembrane</keyword>
<dbReference type="InterPro" id="IPR036291">
    <property type="entry name" value="NAD(P)-bd_dom_sf"/>
</dbReference>
<gene>
    <name evidence="11" type="ORF">CAY53_12195</name>
</gene>
<evidence type="ECO:0000256" key="3">
    <source>
        <dbReference type="ARBA" id="ARBA00006464"/>
    </source>
</evidence>
<dbReference type="GO" id="GO:0016780">
    <property type="term" value="F:phosphotransferase activity, for other substituted phosphate groups"/>
    <property type="evidence" value="ECO:0007669"/>
    <property type="project" value="TreeGrafter"/>
</dbReference>
<dbReference type="Gene3D" id="3.40.50.720">
    <property type="entry name" value="NAD(P)-binding Rossmann-like Domain"/>
    <property type="match status" value="1"/>
</dbReference>
<keyword evidence="5" id="KW-0808">Transferase</keyword>
<evidence type="ECO:0000259" key="10">
    <source>
        <dbReference type="Pfam" id="PF02397"/>
    </source>
</evidence>
<evidence type="ECO:0000256" key="6">
    <source>
        <dbReference type="ARBA" id="ARBA00022692"/>
    </source>
</evidence>
<protein>
    <recommendedName>
        <fullName evidence="10">Bacterial sugar transferase domain-containing protein</fullName>
    </recommendedName>
</protein>
<dbReference type="OrthoDB" id="9808602at2"/>